<feature type="transmembrane region" description="Helical" evidence="1">
    <location>
        <begin position="248"/>
        <end position="269"/>
    </location>
</feature>
<organism evidence="2 3">
    <name type="scientific">Agrocybe chaxingu</name>
    <dbReference type="NCBI Taxonomy" id="84603"/>
    <lineage>
        <taxon>Eukaryota</taxon>
        <taxon>Fungi</taxon>
        <taxon>Dikarya</taxon>
        <taxon>Basidiomycota</taxon>
        <taxon>Agaricomycotina</taxon>
        <taxon>Agaricomycetes</taxon>
        <taxon>Agaricomycetidae</taxon>
        <taxon>Agaricales</taxon>
        <taxon>Agaricineae</taxon>
        <taxon>Strophariaceae</taxon>
        <taxon>Agrocybe</taxon>
    </lineage>
</organism>
<comment type="caution">
    <text evidence="2">The sequence shown here is derived from an EMBL/GenBank/DDBJ whole genome shotgun (WGS) entry which is preliminary data.</text>
</comment>
<keyword evidence="1" id="KW-0812">Transmembrane</keyword>
<name>A0A9W8JX74_9AGAR</name>
<feature type="transmembrane region" description="Helical" evidence="1">
    <location>
        <begin position="171"/>
        <end position="197"/>
    </location>
</feature>
<keyword evidence="1" id="KW-0472">Membrane</keyword>
<dbReference type="EMBL" id="JANKHO010000889">
    <property type="protein sequence ID" value="KAJ3505392.1"/>
    <property type="molecule type" value="Genomic_DNA"/>
</dbReference>
<sequence>MSTSNDIPENPTFNGADTLLKSHMLGTIFAGVAYGIIIVKSLDCFRMVWKNKTRIRTFTLIYIVVMTAVSTVSFVLGIVVTMNSIFRLNIRRFDILGLDVLLFPLALWGADGFMMYRCIMLYQGVPRVWRITLYTLFGFLSCLLLGVGVMLPVTNFGTPFLFIDIAANPILITLLLVSLTSFVNLTLTTLVTVRLYYHQRNTRKILGAEYGSPYSRTIAICVESSALIVVVDLAFVICLLLSPDMIPLLEQLLVHASVLSPFLIISRVARRTDVLSTMKPQQNTRKRRPQLEEGGRLDTLRFNHASEGQLHSTEYSLPNGSQLRVIN</sequence>
<gene>
    <name evidence="2" type="ORF">NLJ89_g7439</name>
</gene>
<evidence type="ECO:0000313" key="2">
    <source>
        <dbReference type="EMBL" id="KAJ3505392.1"/>
    </source>
</evidence>
<reference evidence="2" key="1">
    <citation type="submission" date="2022-07" db="EMBL/GenBank/DDBJ databases">
        <title>Genome Sequence of Agrocybe chaxingu.</title>
        <authorList>
            <person name="Buettner E."/>
        </authorList>
    </citation>
    <scope>NUCLEOTIDE SEQUENCE</scope>
    <source>
        <strain evidence="2">MP-N11</strain>
    </source>
</reference>
<proteinExistence type="predicted"/>
<accession>A0A9W8JX74</accession>
<evidence type="ECO:0000256" key="1">
    <source>
        <dbReference type="SAM" id="Phobius"/>
    </source>
</evidence>
<dbReference type="OrthoDB" id="3267806at2759"/>
<feature type="transmembrane region" description="Helical" evidence="1">
    <location>
        <begin position="131"/>
        <end position="151"/>
    </location>
</feature>
<keyword evidence="1" id="KW-1133">Transmembrane helix</keyword>
<feature type="transmembrane region" description="Helical" evidence="1">
    <location>
        <begin position="100"/>
        <end position="119"/>
    </location>
</feature>
<dbReference type="AlphaFoldDB" id="A0A9W8JX74"/>
<feature type="transmembrane region" description="Helical" evidence="1">
    <location>
        <begin position="60"/>
        <end position="80"/>
    </location>
</feature>
<keyword evidence="3" id="KW-1185">Reference proteome</keyword>
<feature type="transmembrane region" description="Helical" evidence="1">
    <location>
        <begin position="20"/>
        <end position="39"/>
    </location>
</feature>
<dbReference type="Proteomes" id="UP001148786">
    <property type="component" value="Unassembled WGS sequence"/>
</dbReference>
<evidence type="ECO:0000313" key="3">
    <source>
        <dbReference type="Proteomes" id="UP001148786"/>
    </source>
</evidence>
<feature type="transmembrane region" description="Helical" evidence="1">
    <location>
        <begin position="218"/>
        <end position="242"/>
    </location>
</feature>
<protein>
    <submittedName>
        <fullName evidence="2">Uncharacterized protein</fullName>
    </submittedName>
</protein>